<gene>
    <name evidence="1" type="ORF">GZH52_02710</name>
</gene>
<comment type="caution">
    <text evidence="1">The sequence shown here is derived from an EMBL/GenBank/DDBJ whole genome shotgun (WGS) entry which is preliminary data.</text>
</comment>
<keyword evidence="2" id="KW-1185">Reference proteome</keyword>
<dbReference type="InterPro" id="IPR052931">
    <property type="entry name" value="Prophage_regulatory_activator"/>
</dbReference>
<dbReference type="InterPro" id="IPR010260">
    <property type="entry name" value="AlpA"/>
</dbReference>
<dbReference type="Gene3D" id="1.10.238.160">
    <property type="match status" value="1"/>
</dbReference>
<evidence type="ECO:0000313" key="2">
    <source>
        <dbReference type="Proteomes" id="UP000482578"/>
    </source>
</evidence>
<dbReference type="PANTHER" id="PTHR36154:SF1">
    <property type="entry name" value="DNA-BINDING TRANSCRIPTIONAL ACTIVATOR ALPA"/>
    <property type="match status" value="1"/>
</dbReference>
<proteinExistence type="predicted"/>
<dbReference type="EMBL" id="JAAGAA010000002">
    <property type="protein sequence ID" value="NDV11710.1"/>
    <property type="molecule type" value="Genomic_DNA"/>
</dbReference>
<dbReference type="Proteomes" id="UP000482578">
    <property type="component" value="Unassembled WGS sequence"/>
</dbReference>
<sequence>MTTHTIIRRPHVEEKTGLSRSAIYDRMNRKSPRYDPTFPRSIRLGGGAVGWVEAELDAWIQSCIDARNAA</sequence>
<dbReference type="RefSeq" id="WP_163314977.1">
    <property type="nucleotide sequence ID" value="NZ_JAAGAA010000002.1"/>
</dbReference>
<name>A0A6B2KNF7_9NEIS</name>
<evidence type="ECO:0000313" key="1">
    <source>
        <dbReference type="EMBL" id="NDV11710.1"/>
    </source>
</evidence>
<dbReference type="PANTHER" id="PTHR36154">
    <property type="entry name" value="DNA-BINDING TRANSCRIPTIONAL ACTIVATOR ALPA"/>
    <property type="match status" value="1"/>
</dbReference>
<reference evidence="1 2" key="1">
    <citation type="submission" date="2020-02" db="EMBL/GenBank/DDBJ databases">
        <authorList>
            <person name="Yang Z."/>
        </authorList>
    </citation>
    <scope>NUCLEOTIDE SEQUENCE [LARGE SCALE GENOMIC DNA]</scope>
    <source>
        <strain evidence="1 2">HX-7-9</strain>
    </source>
</reference>
<accession>A0A6B2KNF7</accession>
<protein>
    <submittedName>
        <fullName evidence="1">AlpA family transcriptional regulator</fullName>
    </submittedName>
</protein>
<dbReference type="Pfam" id="PF05930">
    <property type="entry name" value="Phage_AlpA"/>
    <property type="match status" value="1"/>
</dbReference>
<organism evidence="1 2">
    <name type="scientific">Crenobacter caeni</name>
    <dbReference type="NCBI Taxonomy" id="2705474"/>
    <lineage>
        <taxon>Bacteria</taxon>
        <taxon>Pseudomonadati</taxon>
        <taxon>Pseudomonadota</taxon>
        <taxon>Betaproteobacteria</taxon>
        <taxon>Neisseriales</taxon>
        <taxon>Neisseriaceae</taxon>
        <taxon>Crenobacter</taxon>
    </lineage>
</organism>
<dbReference type="AlphaFoldDB" id="A0A6B2KNF7"/>